<sequence length="196" mass="21327">MSELLEHLAANVRRLRDIHGMSLSQLGEKSGVAKGTLFKVERAQTNANIETLQAIAQTFDIHVTELLSPPQAPAVEIMLDGEGEEITDEAAVGHVLRRQLVGAGTVEIHAKTFHHGKVQLSVSHGPGTREHVFIRTGSIRLGPIGQEVLVHAGTYVTYLADQSHRWQAEGGDCTLWIVHTFPRTTALKEVPAPENG</sequence>
<feature type="domain" description="HTH cro/C1-type" evidence="2">
    <location>
        <begin position="12"/>
        <end position="66"/>
    </location>
</feature>
<dbReference type="PANTHER" id="PTHR46797">
    <property type="entry name" value="HTH-TYPE TRANSCRIPTIONAL REGULATOR"/>
    <property type="match status" value="1"/>
</dbReference>
<keyword evidence="4" id="KW-1185">Reference proteome</keyword>
<dbReference type="Gene3D" id="1.10.260.40">
    <property type="entry name" value="lambda repressor-like DNA-binding domains"/>
    <property type="match status" value="1"/>
</dbReference>
<dbReference type="InterPro" id="IPR010982">
    <property type="entry name" value="Lambda_DNA-bd_dom_sf"/>
</dbReference>
<dbReference type="InterPro" id="IPR014710">
    <property type="entry name" value="RmlC-like_jellyroll"/>
</dbReference>
<evidence type="ECO:0000313" key="4">
    <source>
        <dbReference type="Proteomes" id="UP000829069"/>
    </source>
</evidence>
<keyword evidence="1" id="KW-0238">DNA-binding</keyword>
<dbReference type="SUPFAM" id="SSF51182">
    <property type="entry name" value="RmlC-like cupins"/>
    <property type="match status" value="1"/>
</dbReference>
<dbReference type="EMBL" id="CP093326">
    <property type="protein sequence ID" value="UNK46343.1"/>
    <property type="molecule type" value="Genomic_DNA"/>
</dbReference>
<dbReference type="RefSeq" id="WP_127512388.1">
    <property type="nucleotide sequence ID" value="NZ_CP093326.1"/>
</dbReference>
<evidence type="ECO:0000313" key="3">
    <source>
        <dbReference type="EMBL" id="UNK46343.1"/>
    </source>
</evidence>
<evidence type="ECO:0000256" key="1">
    <source>
        <dbReference type="ARBA" id="ARBA00023125"/>
    </source>
</evidence>
<dbReference type="Gene3D" id="2.60.120.10">
    <property type="entry name" value="Jelly Rolls"/>
    <property type="match status" value="1"/>
</dbReference>
<gene>
    <name evidence="3" type="ORF">MNQ99_02945</name>
</gene>
<dbReference type="Pfam" id="PF01381">
    <property type="entry name" value="HTH_3"/>
    <property type="match status" value="1"/>
</dbReference>
<dbReference type="InterPro" id="IPR001387">
    <property type="entry name" value="Cro/C1-type_HTH"/>
</dbReference>
<dbReference type="CDD" id="cd00093">
    <property type="entry name" value="HTH_XRE"/>
    <property type="match status" value="1"/>
</dbReference>
<accession>A0ABY3WCQ0</accession>
<dbReference type="SUPFAM" id="SSF47413">
    <property type="entry name" value="lambda repressor-like DNA-binding domains"/>
    <property type="match status" value="1"/>
</dbReference>
<name>A0ABY3WCQ0_9MICC</name>
<organism evidence="3 4">
    <name type="scientific">Arthrobacter sulfonylureivorans</name>
    <dbReference type="NCBI Taxonomy" id="2486855"/>
    <lineage>
        <taxon>Bacteria</taxon>
        <taxon>Bacillati</taxon>
        <taxon>Actinomycetota</taxon>
        <taxon>Actinomycetes</taxon>
        <taxon>Micrococcales</taxon>
        <taxon>Micrococcaceae</taxon>
        <taxon>Arthrobacter</taxon>
    </lineage>
</organism>
<proteinExistence type="predicted"/>
<dbReference type="PANTHER" id="PTHR46797:SF1">
    <property type="entry name" value="METHYLPHOSPHONATE SYNTHASE"/>
    <property type="match status" value="1"/>
</dbReference>
<dbReference type="InterPro" id="IPR011051">
    <property type="entry name" value="RmlC_Cupin_sf"/>
</dbReference>
<reference evidence="3 4" key="1">
    <citation type="submission" date="2022-03" db="EMBL/GenBank/DDBJ databases">
        <title>Isotopic signatures of nitrous oxide derived from detoxification processes.</title>
        <authorList>
            <person name="Behrendt U."/>
            <person name="Buchen C."/>
            <person name="Well R."/>
            <person name="Ulrich A."/>
            <person name="Rohe L."/>
            <person name="Kolb S."/>
            <person name="Schloter M."/>
            <person name="Horn M.A."/>
            <person name="Augustin J."/>
        </authorList>
    </citation>
    <scope>NUCLEOTIDE SEQUENCE [LARGE SCALE GENOMIC DNA]</scope>
    <source>
        <strain evidence="3 4">S4-C24</strain>
    </source>
</reference>
<evidence type="ECO:0000259" key="2">
    <source>
        <dbReference type="PROSITE" id="PS50943"/>
    </source>
</evidence>
<dbReference type="SMART" id="SM00530">
    <property type="entry name" value="HTH_XRE"/>
    <property type="match status" value="1"/>
</dbReference>
<dbReference type="InterPro" id="IPR050807">
    <property type="entry name" value="TransReg_Diox_bact_type"/>
</dbReference>
<dbReference type="Proteomes" id="UP000829069">
    <property type="component" value="Chromosome"/>
</dbReference>
<dbReference type="PROSITE" id="PS50943">
    <property type="entry name" value="HTH_CROC1"/>
    <property type="match status" value="1"/>
</dbReference>
<protein>
    <submittedName>
        <fullName evidence="3">Helix-turn-helix domain-containing protein</fullName>
    </submittedName>
</protein>